<proteinExistence type="inferred from homology"/>
<dbReference type="EMBL" id="CP053015">
    <property type="protein sequence ID" value="QJQ31768.1"/>
    <property type="molecule type" value="Genomic_DNA"/>
</dbReference>
<dbReference type="Pfam" id="PF02576">
    <property type="entry name" value="RimP_N"/>
    <property type="match status" value="1"/>
</dbReference>
<evidence type="ECO:0000313" key="6">
    <source>
        <dbReference type="Proteomes" id="UP000503018"/>
    </source>
</evidence>
<dbReference type="InterPro" id="IPR035956">
    <property type="entry name" value="RimP_N_sf"/>
</dbReference>
<evidence type="ECO:0000256" key="1">
    <source>
        <dbReference type="ARBA" id="ARBA00022490"/>
    </source>
</evidence>
<name>A0A6M4ARQ9_9SPHN</name>
<evidence type="ECO:0000256" key="3">
    <source>
        <dbReference type="HAMAP-Rule" id="MF_01077"/>
    </source>
</evidence>
<dbReference type="RefSeq" id="WP_169944178.1">
    <property type="nucleotide sequence ID" value="NZ_CP053015.1"/>
</dbReference>
<gene>
    <name evidence="3" type="primary">rimP</name>
    <name evidence="5" type="ORF">GV829_04340</name>
</gene>
<comment type="function">
    <text evidence="3">Required for maturation of 30S ribosomal subunits.</text>
</comment>
<dbReference type="AlphaFoldDB" id="A0A6M4ARQ9"/>
<dbReference type="Proteomes" id="UP000503018">
    <property type="component" value="Chromosome"/>
</dbReference>
<dbReference type="InterPro" id="IPR003728">
    <property type="entry name" value="Ribosome_maturation_RimP"/>
</dbReference>
<comment type="subcellular location">
    <subcellularLocation>
        <location evidence="3">Cytoplasm</location>
    </subcellularLocation>
</comment>
<dbReference type="HAMAP" id="MF_01077">
    <property type="entry name" value="RimP"/>
    <property type="match status" value="1"/>
</dbReference>
<protein>
    <recommendedName>
        <fullName evidence="3">Ribosome maturation factor RimP</fullName>
    </recommendedName>
</protein>
<keyword evidence="2 3" id="KW-0690">Ribosome biogenesis</keyword>
<dbReference type="CDD" id="cd01734">
    <property type="entry name" value="YlxS_C"/>
    <property type="match status" value="1"/>
</dbReference>
<sequence length="209" mass="22688">MADIATITALVEPEVKALGYELVRVRFQGGEDLTLQIMAERPDTGQLTITDCTEISHRLSDLFDQLEGEGRDPMDEPYRLEVSSPGIDRPLTRVQDFANWAGHDARVVLTEGVVPPVEAGIGDGARKNLSGKLMHVDEYAASEDADEAESEFFITIDDRKAGPLTFPFADVVDAKLILTDKLIAATRPLDTSGADDVVEVGADESEAED</sequence>
<organism evidence="5 6">
    <name type="scientific">Sphingomonas lacunae</name>
    <dbReference type="NCBI Taxonomy" id="2698828"/>
    <lineage>
        <taxon>Bacteria</taxon>
        <taxon>Pseudomonadati</taxon>
        <taxon>Pseudomonadota</taxon>
        <taxon>Alphaproteobacteria</taxon>
        <taxon>Sphingomonadales</taxon>
        <taxon>Sphingomonadaceae</taxon>
        <taxon>Sphingomonas</taxon>
    </lineage>
</organism>
<dbReference type="InterPro" id="IPR028989">
    <property type="entry name" value="RimP_N"/>
</dbReference>
<accession>A0A6M4ARQ9</accession>
<dbReference type="GO" id="GO:0005829">
    <property type="term" value="C:cytosol"/>
    <property type="evidence" value="ECO:0007669"/>
    <property type="project" value="TreeGrafter"/>
</dbReference>
<evidence type="ECO:0000313" key="5">
    <source>
        <dbReference type="EMBL" id="QJQ31768.1"/>
    </source>
</evidence>
<keyword evidence="6" id="KW-1185">Reference proteome</keyword>
<dbReference type="PANTHER" id="PTHR33867:SF1">
    <property type="entry name" value="RIBOSOME MATURATION FACTOR RIMP"/>
    <property type="match status" value="1"/>
</dbReference>
<feature type="domain" description="Ribosome maturation factor RimP N-terminal" evidence="4">
    <location>
        <begin position="10"/>
        <end position="88"/>
    </location>
</feature>
<dbReference type="GO" id="GO:0000028">
    <property type="term" value="P:ribosomal small subunit assembly"/>
    <property type="evidence" value="ECO:0007669"/>
    <property type="project" value="TreeGrafter"/>
</dbReference>
<keyword evidence="1 3" id="KW-0963">Cytoplasm</keyword>
<evidence type="ECO:0000259" key="4">
    <source>
        <dbReference type="Pfam" id="PF02576"/>
    </source>
</evidence>
<comment type="similarity">
    <text evidence="3">Belongs to the RimP family.</text>
</comment>
<evidence type="ECO:0000256" key="2">
    <source>
        <dbReference type="ARBA" id="ARBA00022517"/>
    </source>
</evidence>
<dbReference type="KEGG" id="slan:GV829_04340"/>
<reference evidence="5 6" key="1">
    <citation type="submission" date="2020-01" db="EMBL/GenBank/DDBJ databases">
        <title>Sphingomonas sp. strain CSW-10.</title>
        <authorList>
            <person name="Chen W.-M."/>
        </authorList>
    </citation>
    <scope>NUCLEOTIDE SEQUENCE [LARGE SCALE GENOMIC DNA]</scope>
    <source>
        <strain evidence="5 6">CSW-10</strain>
    </source>
</reference>
<dbReference type="GO" id="GO:0006412">
    <property type="term" value="P:translation"/>
    <property type="evidence" value="ECO:0007669"/>
    <property type="project" value="TreeGrafter"/>
</dbReference>
<dbReference type="SUPFAM" id="SSF75420">
    <property type="entry name" value="YhbC-like, N-terminal domain"/>
    <property type="match status" value="1"/>
</dbReference>
<dbReference type="Gene3D" id="3.30.300.70">
    <property type="entry name" value="RimP-like superfamily, N-terminal"/>
    <property type="match status" value="1"/>
</dbReference>
<dbReference type="InterPro" id="IPR028998">
    <property type="entry name" value="RimP_C"/>
</dbReference>
<dbReference type="PANTHER" id="PTHR33867">
    <property type="entry name" value="RIBOSOME MATURATION FACTOR RIMP"/>
    <property type="match status" value="1"/>
</dbReference>